<feature type="domain" description="NACHT" evidence="8">
    <location>
        <begin position="230"/>
        <end position="362"/>
    </location>
</feature>
<dbReference type="InterPro" id="IPR027417">
    <property type="entry name" value="P-loop_NTPase"/>
</dbReference>
<keyword evidence="6" id="KW-0067">ATP-binding</keyword>
<dbReference type="Pfam" id="PF17776">
    <property type="entry name" value="NLRC4_HD2"/>
    <property type="match status" value="1"/>
</dbReference>
<evidence type="ECO:0000256" key="1">
    <source>
        <dbReference type="ARBA" id="ARBA00004496"/>
    </source>
</evidence>
<keyword evidence="2" id="KW-0963">Cytoplasm</keyword>
<evidence type="ECO:0000313" key="10">
    <source>
        <dbReference type="RefSeq" id="XP_053540321.1"/>
    </source>
</evidence>
<organism evidence="9 10">
    <name type="scientific">Ictalurus punctatus</name>
    <name type="common">Channel catfish</name>
    <name type="synonym">Silurus punctatus</name>
    <dbReference type="NCBI Taxonomy" id="7998"/>
    <lineage>
        <taxon>Eukaryota</taxon>
        <taxon>Metazoa</taxon>
        <taxon>Chordata</taxon>
        <taxon>Craniata</taxon>
        <taxon>Vertebrata</taxon>
        <taxon>Euteleostomi</taxon>
        <taxon>Actinopterygii</taxon>
        <taxon>Neopterygii</taxon>
        <taxon>Teleostei</taxon>
        <taxon>Ostariophysi</taxon>
        <taxon>Siluriformes</taxon>
        <taxon>Ictaluridae</taxon>
        <taxon>Ictalurus</taxon>
    </lineage>
</organism>
<evidence type="ECO:0000256" key="3">
    <source>
        <dbReference type="ARBA" id="ARBA00022614"/>
    </source>
</evidence>
<evidence type="ECO:0000256" key="4">
    <source>
        <dbReference type="ARBA" id="ARBA00022737"/>
    </source>
</evidence>
<protein>
    <submittedName>
        <fullName evidence="10">NLR family CARD domain-containing protein 3 isoform X2</fullName>
    </submittedName>
</protein>
<keyword evidence="3" id="KW-0433">Leucine-rich repeat</keyword>
<dbReference type="Pfam" id="PF17779">
    <property type="entry name" value="WHD_NOD2"/>
    <property type="match status" value="1"/>
</dbReference>
<dbReference type="Gene3D" id="3.40.50.300">
    <property type="entry name" value="P-loop containing nucleotide triphosphate hydrolases"/>
    <property type="match status" value="1"/>
</dbReference>
<dbReference type="PROSITE" id="PS51450">
    <property type="entry name" value="LRR"/>
    <property type="match status" value="1"/>
</dbReference>
<reference evidence="10" key="2">
    <citation type="submission" date="2025-08" db="UniProtKB">
        <authorList>
            <consortium name="RefSeq"/>
        </authorList>
    </citation>
    <scope>IDENTIFICATION</scope>
    <source>
        <tissue evidence="10">Blood</tissue>
    </source>
</reference>
<dbReference type="RefSeq" id="XP_053540321.1">
    <property type="nucleotide sequence ID" value="XM_053684346.1"/>
</dbReference>
<dbReference type="InterPro" id="IPR007111">
    <property type="entry name" value="NACHT_NTPase"/>
</dbReference>
<dbReference type="Pfam" id="PF05729">
    <property type="entry name" value="NACHT"/>
    <property type="match status" value="1"/>
</dbReference>
<dbReference type="Proteomes" id="UP000221080">
    <property type="component" value="Chromosome 12"/>
</dbReference>
<dbReference type="GeneID" id="128634114"/>
<feature type="region of interest" description="Disordered" evidence="7">
    <location>
        <begin position="1"/>
        <end position="64"/>
    </location>
</feature>
<dbReference type="SUPFAM" id="SSF52047">
    <property type="entry name" value="RNI-like"/>
    <property type="match status" value="1"/>
</dbReference>
<dbReference type="Gene3D" id="3.80.10.10">
    <property type="entry name" value="Ribonuclease Inhibitor"/>
    <property type="match status" value="1"/>
</dbReference>
<dbReference type="SMART" id="SM01288">
    <property type="entry name" value="FISNA"/>
    <property type="match status" value="1"/>
</dbReference>
<feature type="compositionally biased region" description="Basic and acidic residues" evidence="7">
    <location>
        <begin position="11"/>
        <end position="27"/>
    </location>
</feature>
<comment type="subcellular location">
    <subcellularLocation>
        <location evidence="1">Cytoplasm</location>
    </subcellularLocation>
</comment>
<reference evidence="9" key="1">
    <citation type="journal article" date="2016" name="Nat. Commun.">
        <title>The channel catfish genome sequence provides insights into the evolution of scale formation in teleosts.</title>
        <authorList>
            <person name="Liu Z."/>
            <person name="Liu S."/>
            <person name="Yao J."/>
            <person name="Bao L."/>
            <person name="Zhang J."/>
            <person name="Li Y."/>
            <person name="Jiang C."/>
            <person name="Sun L."/>
            <person name="Wang R."/>
            <person name="Zhang Y."/>
            <person name="Zhou T."/>
            <person name="Zeng Q."/>
            <person name="Fu Q."/>
            <person name="Gao S."/>
            <person name="Li N."/>
            <person name="Koren S."/>
            <person name="Jiang Y."/>
            <person name="Zimin A."/>
            <person name="Xu P."/>
            <person name="Phillippy A.M."/>
            <person name="Geng X."/>
            <person name="Song L."/>
            <person name="Sun F."/>
            <person name="Li C."/>
            <person name="Wang X."/>
            <person name="Chen A."/>
            <person name="Jin Y."/>
            <person name="Yuan Z."/>
            <person name="Yang Y."/>
            <person name="Tan S."/>
            <person name="Peatman E."/>
            <person name="Lu J."/>
            <person name="Qin Z."/>
            <person name="Dunham R."/>
            <person name="Li Z."/>
            <person name="Sonstegard T."/>
            <person name="Feng J."/>
            <person name="Danzmann R.G."/>
            <person name="Schroeder S."/>
            <person name="Scheffler B."/>
            <person name="Duke M.V."/>
            <person name="Ballard L."/>
            <person name="Kucuktas H."/>
            <person name="Kaltenboeck L."/>
            <person name="Liu H."/>
            <person name="Armbruster J."/>
            <person name="Xie Y."/>
            <person name="Kirby M.L."/>
            <person name="Tian Y."/>
            <person name="Flanagan M.E."/>
            <person name="Mu W."/>
            <person name="Waldbieser G.C."/>
        </authorList>
    </citation>
    <scope>NUCLEOTIDE SEQUENCE [LARGE SCALE GENOMIC DNA]</scope>
    <source>
        <strain evidence="9">SDA103</strain>
    </source>
</reference>
<evidence type="ECO:0000256" key="6">
    <source>
        <dbReference type="ARBA" id="ARBA00022840"/>
    </source>
</evidence>
<dbReference type="GO" id="GO:0005737">
    <property type="term" value="C:cytoplasm"/>
    <property type="evidence" value="ECO:0007669"/>
    <property type="project" value="UniProtKB-SubCell"/>
</dbReference>
<name>A0A9F7RDT5_ICTPU</name>
<dbReference type="GO" id="GO:0005524">
    <property type="term" value="F:ATP binding"/>
    <property type="evidence" value="ECO:0007669"/>
    <property type="project" value="UniProtKB-KW"/>
</dbReference>
<evidence type="ECO:0000256" key="7">
    <source>
        <dbReference type="SAM" id="MobiDB-lite"/>
    </source>
</evidence>
<evidence type="ECO:0000313" key="9">
    <source>
        <dbReference type="Proteomes" id="UP000221080"/>
    </source>
</evidence>
<dbReference type="FunFam" id="3.40.50.300:FF:000210">
    <property type="entry name" value="Si:dkey-16p6.1"/>
    <property type="match status" value="1"/>
</dbReference>
<keyword evidence="4" id="KW-0677">Repeat</keyword>
<dbReference type="FunFam" id="3.80.10.10:FF:000100">
    <property type="entry name" value="Si:dkey-11n14.1"/>
    <property type="match status" value="1"/>
</dbReference>
<evidence type="ECO:0000259" key="8">
    <source>
        <dbReference type="PROSITE" id="PS50837"/>
    </source>
</evidence>
<evidence type="ECO:0000256" key="2">
    <source>
        <dbReference type="ARBA" id="ARBA00022490"/>
    </source>
</evidence>
<keyword evidence="9" id="KW-1185">Reference proteome</keyword>
<dbReference type="Pfam" id="PF14484">
    <property type="entry name" value="FISNA"/>
    <property type="match status" value="1"/>
</dbReference>
<proteinExistence type="predicted"/>
<dbReference type="PROSITE" id="PS50837">
    <property type="entry name" value="NACHT"/>
    <property type="match status" value="1"/>
</dbReference>
<sequence>MTSNMSVSGEQDLKRDERMMEGKRSDSPEPSCVSMKSDESMDLPLHFRDGASSPDVRPQQKKSNLSRNQLDSIFKELEHKVLTLIKNELKRFRKLLSPDYPACTEREVEDEEDVHSVRDGALKITLHVLKNMNHTDLANTLHNKSVASVYQTKLKSSLREKFKRINEGISQHGSSALLNEIYTDLYITEGWSGDVNNEHEVRQIETASRRPAAQETPIKCNDLFKDKSIRSVLTKGVAGIGKTVSVQKFILDWAEGKANQDITFMFPLPFRELNLMKQKHLSLMDLLHHFFPEMRKLELIDFYKVVLIFDGLDECRLPLNFQKNERLCDVTESASVDVLLTNLIKGNLLPSALLWITSRPGAANQIPPECVDQVTEVRGFSDPQKEEYFRKRISDQSLANKIISHMKSSRSLYIMCHIPVFCWISATVLERMLGEAESGAIPKTLTQMFTHFLIFQIKHKDQKYHQKCDPDPQQTRESILALGKLAFQQLETGNLIFYEEDLRECGIDVREVSVYSGVCTQIFREEFGLHLGKVFSFVHLSVQEFLAALYTFLSFISRNVTEQPTTDLSDLLNKSDMSDLLRSAVNKALQSENGHLDLFLRFLLGLSLESNQTLLRGLMPQTGSSSHSKQETVEYIKEKIRENPSPEKSINLFHCLNELNDHSLVQEVQTYLNSGDYSRLSGTRLSPAQWSALVFVLLNSDQELDVFDLWKYDRSDECLLKLLPVVKASRRAVLWGCKLTEESCRVLSSVLRSNSSRLRELDLSNNKLQDSGVKLLSAGLKNPHCTLETLRLWECNLTEESCRVLSSVLRSNSSRLRELNLSLNNLQDSGVKLLSAGLENPHCTLEILRMRDCSITDEGCAALASALRSNSSSHLRELDLSGNNPGESGEKLLSDLLKDPHCNLETLHIKDNTLTRTGV</sequence>
<dbReference type="SMART" id="SM00368">
    <property type="entry name" value="LRR_RI"/>
    <property type="match status" value="6"/>
</dbReference>
<dbReference type="PANTHER" id="PTHR24106">
    <property type="entry name" value="NACHT, LRR AND CARD DOMAINS-CONTAINING"/>
    <property type="match status" value="1"/>
</dbReference>
<evidence type="ECO:0000256" key="5">
    <source>
        <dbReference type="ARBA" id="ARBA00022741"/>
    </source>
</evidence>
<dbReference type="InterPro" id="IPR029495">
    <property type="entry name" value="NACHT-assoc"/>
</dbReference>
<gene>
    <name evidence="10" type="primary">LOC128634114</name>
</gene>
<dbReference type="InterPro" id="IPR041267">
    <property type="entry name" value="NLRP_HD2"/>
</dbReference>
<dbReference type="InterPro" id="IPR051261">
    <property type="entry name" value="NLR"/>
</dbReference>
<keyword evidence="5" id="KW-0547">Nucleotide-binding</keyword>
<dbReference type="InterPro" id="IPR001611">
    <property type="entry name" value="Leu-rich_rpt"/>
</dbReference>
<dbReference type="InterPro" id="IPR041075">
    <property type="entry name" value="NOD1/2_WH"/>
</dbReference>
<dbReference type="AlphaFoldDB" id="A0A9F7RDT5"/>
<accession>A0A9F7RDT5</accession>
<dbReference type="Pfam" id="PF13516">
    <property type="entry name" value="LRR_6"/>
    <property type="match status" value="4"/>
</dbReference>
<dbReference type="InterPro" id="IPR032675">
    <property type="entry name" value="LRR_dom_sf"/>
</dbReference>